<evidence type="ECO:0000256" key="1">
    <source>
        <dbReference type="SAM" id="Coils"/>
    </source>
</evidence>
<protein>
    <recommendedName>
        <fullName evidence="4">Autophagy-related protein 16 domain-containing protein</fullName>
    </recommendedName>
</protein>
<accession>A0A9W4U0M6</accession>
<proteinExistence type="predicted"/>
<dbReference type="EMBL" id="CANTUO010000005">
    <property type="protein sequence ID" value="CAI5759795.1"/>
    <property type="molecule type" value="Genomic_DNA"/>
</dbReference>
<dbReference type="AlphaFoldDB" id="A0A9W4U0M6"/>
<keyword evidence="1" id="KW-0175">Coiled coil</keyword>
<name>A0A9W4U0M6_9ASCO</name>
<feature type="coiled-coil region" evidence="1">
    <location>
        <begin position="69"/>
        <end position="124"/>
    </location>
</feature>
<reference evidence="2" key="1">
    <citation type="submission" date="2022-12" db="EMBL/GenBank/DDBJ databases">
        <authorList>
            <person name="Brejova B."/>
        </authorList>
    </citation>
    <scope>NUCLEOTIDE SEQUENCE</scope>
</reference>
<dbReference type="OrthoDB" id="8949486at2759"/>
<evidence type="ECO:0000313" key="3">
    <source>
        <dbReference type="Proteomes" id="UP001152885"/>
    </source>
</evidence>
<evidence type="ECO:0000313" key="2">
    <source>
        <dbReference type="EMBL" id="CAI5759795.1"/>
    </source>
</evidence>
<sequence length="143" mass="17012">MSWDEIINRLEIRDAEKEDSKYFNAFHQLQKLINNKDRQQDKEKESIESSSHIEIGHLKEENADLITNLNNQTLINEKLENIIKQHEKRINQLEKDNEKLLNKIDNLNLEIKEKNKTIELINDEVLTSNIQITVLQKQLKEKI</sequence>
<organism evidence="2 3">
    <name type="scientific">Candida verbasci</name>
    <dbReference type="NCBI Taxonomy" id="1227364"/>
    <lineage>
        <taxon>Eukaryota</taxon>
        <taxon>Fungi</taxon>
        <taxon>Dikarya</taxon>
        <taxon>Ascomycota</taxon>
        <taxon>Saccharomycotina</taxon>
        <taxon>Pichiomycetes</taxon>
        <taxon>Debaryomycetaceae</taxon>
        <taxon>Candida/Lodderomyces clade</taxon>
        <taxon>Candida</taxon>
    </lineage>
</organism>
<gene>
    <name evidence="2" type="ORF">CANVERA_P4307</name>
</gene>
<comment type="caution">
    <text evidence="2">The sequence shown here is derived from an EMBL/GenBank/DDBJ whole genome shotgun (WGS) entry which is preliminary data.</text>
</comment>
<dbReference type="Proteomes" id="UP001152885">
    <property type="component" value="Unassembled WGS sequence"/>
</dbReference>
<keyword evidence="3" id="KW-1185">Reference proteome</keyword>
<dbReference type="Gene3D" id="1.20.5.170">
    <property type="match status" value="1"/>
</dbReference>
<evidence type="ECO:0008006" key="4">
    <source>
        <dbReference type="Google" id="ProtNLM"/>
    </source>
</evidence>